<proteinExistence type="predicted"/>
<dbReference type="Pfam" id="PF13041">
    <property type="entry name" value="PPR_2"/>
    <property type="match status" value="1"/>
</dbReference>
<evidence type="ECO:0000256" key="1">
    <source>
        <dbReference type="ARBA" id="ARBA00022737"/>
    </source>
</evidence>
<evidence type="ECO:0000256" key="2">
    <source>
        <dbReference type="PROSITE-ProRule" id="PRU00708"/>
    </source>
</evidence>
<evidence type="ECO:0000313" key="4">
    <source>
        <dbReference type="EMBL" id="CAK9111579.1"/>
    </source>
</evidence>
<dbReference type="PANTHER" id="PTHR47447">
    <property type="entry name" value="OS03G0856100 PROTEIN"/>
    <property type="match status" value="1"/>
</dbReference>
<dbReference type="PANTHER" id="PTHR47447:SF17">
    <property type="entry name" value="OS12G0638900 PROTEIN"/>
    <property type="match status" value="1"/>
</dbReference>
<dbReference type="Gene3D" id="1.25.40.10">
    <property type="entry name" value="Tetratricopeptide repeat domain"/>
    <property type="match status" value="2"/>
</dbReference>
<dbReference type="Proteomes" id="UP001642484">
    <property type="component" value="Unassembled WGS sequence"/>
</dbReference>
<dbReference type="InterPro" id="IPR002885">
    <property type="entry name" value="PPR_rpt"/>
</dbReference>
<evidence type="ECO:0008006" key="6">
    <source>
        <dbReference type="Google" id="ProtNLM"/>
    </source>
</evidence>
<keyword evidence="1" id="KW-0677">Repeat</keyword>
<keyword evidence="5" id="KW-1185">Reference proteome</keyword>
<accession>A0ABP0SGS6</accession>
<feature type="region of interest" description="Disordered" evidence="3">
    <location>
        <begin position="1"/>
        <end position="26"/>
    </location>
</feature>
<organism evidence="4 5">
    <name type="scientific">Durusdinium trenchii</name>
    <dbReference type="NCBI Taxonomy" id="1381693"/>
    <lineage>
        <taxon>Eukaryota</taxon>
        <taxon>Sar</taxon>
        <taxon>Alveolata</taxon>
        <taxon>Dinophyceae</taxon>
        <taxon>Suessiales</taxon>
        <taxon>Symbiodiniaceae</taxon>
        <taxon>Durusdinium</taxon>
    </lineage>
</organism>
<evidence type="ECO:0000256" key="3">
    <source>
        <dbReference type="SAM" id="MobiDB-lite"/>
    </source>
</evidence>
<evidence type="ECO:0000313" key="5">
    <source>
        <dbReference type="Proteomes" id="UP001642484"/>
    </source>
</evidence>
<comment type="caution">
    <text evidence="4">The sequence shown here is derived from an EMBL/GenBank/DDBJ whole genome shotgun (WGS) entry which is preliminary data.</text>
</comment>
<dbReference type="InterPro" id="IPR011990">
    <property type="entry name" value="TPR-like_helical_dom_sf"/>
</dbReference>
<feature type="repeat" description="PPR" evidence="2">
    <location>
        <begin position="404"/>
        <end position="438"/>
    </location>
</feature>
<protein>
    <recommendedName>
        <fullName evidence="6">Pentatricopeptide repeat-containing protein, chloroplastic</fullName>
    </recommendedName>
</protein>
<reference evidence="4 5" key="1">
    <citation type="submission" date="2024-02" db="EMBL/GenBank/DDBJ databases">
        <authorList>
            <person name="Chen Y."/>
            <person name="Shah S."/>
            <person name="Dougan E. K."/>
            <person name="Thang M."/>
            <person name="Chan C."/>
        </authorList>
    </citation>
    <scope>NUCLEOTIDE SEQUENCE [LARGE SCALE GENOMIC DNA]</scope>
</reference>
<gene>
    <name evidence="4" type="ORF">CCMP2556_LOCUS51776</name>
</gene>
<dbReference type="EMBL" id="CAXAMN010027583">
    <property type="protein sequence ID" value="CAK9111579.1"/>
    <property type="molecule type" value="Genomic_DNA"/>
</dbReference>
<name>A0ABP0SGS6_9DINO</name>
<sequence>MKGFLRGFVGAEPQPESAVEESEKRSEAKAEEEVAFSVCMLSGSVLEVRCSNATESVLELRRRVEGQLKLPSSQVWLQNWLACWLFNSSMSPILDHWPVKDVPDRFLTGLVVKNLRFGDTPPEDFSTVTIQGFGSMCNRYMDVSCEGTLATNPQQEDNRAELSQSFRPEDLPVSFSVKMPDSGGYAHFLYVRCGTEVVAIEANQPEEFLVNISQEEFQISRPDVSPVAKPLDILKNGTALRFGVYLPLGAKRRIDCSFGDPEKQKSPELTWAAAGRIAHLGQAKKWPEALHVLKGLTEVDVGLLGALLTALERGSAWAAALQLLDDCARRRWALDGWAYGAAAAACERKHQRRASERLLSQLWSKTKTEADVLLAFNGALRGAASTRRGDALLARFVAQSGCPDIVSYNTLMSSCEREQQWTKALWHLAVLRRRALQPTVVTFSTAINACAKGAQWPRALGLMMGLQSQEIQPNAVTIASCMDACTRGRQWLLAFHLMERSNATNTAVLHVFLHSMAAGSAWEQVLQTFATFEGYRNAEAFCAVLVACASSTQWRHALHHWKEMGCEVYVGRPAWHAVQSCLASAARWQEALQLLWTMQVPPDVVNHLTVARACIQGGHPDEVFGLLPPLRGRALLTLLCREGQCDLELSTTLDD</sequence>
<dbReference type="PROSITE" id="PS51375">
    <property type="entry name" value="PPR"/>
    <property type="match status" value="1"/>
</dbReference>